<evidence type="ECO:0000313" key="1">
    <source>
        <dbReference type="EMBL" id="VHN99895.1"/>
    </source>
</evidence>
<dbReference type="Pfam" id="PF00378">
    <property type="entry name" value="ECH_1"/>
    <property type="match status" value="1"/>
</dbReference>
<dbReference type="InterPro" id="IPR001753">
    <property type="entry name" value="Enoyl-CoA_hydra/iso"/>
</dbReference>
<dbReference type="PANTHER" id="PTHR11941:SF54">
    <property type="entry name" value="ENOYL-COA HYDRATASE, MITOCHONDRIAL"/>
    <property type="match status" value="1"/>
</dbReference>
<dbReference type="SUPFAM" id="SSF52096">
    <property type="entry name" value="ClpP/crotonase"/>
    <property type="match status" value="1"/>
</dbReference>
<dbReference type="PANTHER" id="PTHR11941">
    <property type="entry name" value="ENOYL-COA HYDRATASE-RELATED"/>
    <property type="match status" value="1"/>
</dbReference>
<evidence type="ECO:0000313" key="2">
    <source>
        <dbReference type="Proteomes" id="UP000324288"/>
    </source>
</evidence>
<protein>
    <submittedName>
        <fullName evidence="1">Putative enoyl-CoA hydratase echA17</fullName>
    </submittedName>
</protein>
<keyword evidence="2" id="KW-1185">Reference proteome</keyword>
<name>A0A5E3ZVY2_9ACTN</name>
<dbReference type="EMBL" id="LR584267">
    <property type="protein sequence ID" value="VHN99895.1"/>
    <property type="molecule type" value="Genomic_DNA"/>
</dbReference>
<dbReference type="GO" id="GO:0003824">
    <property type="term" value="F:catalytic activity"/>
    <property type="evidence" value="ECO:0007669"/>
    <property type="project" value="UniProtKB-ARBA"/>
</dbReference>
<dbReference type="GO" id="GO:0006635">
    <property type="term" value="P:fatty acid beta-oxidation"/>
    <property type="evidence" value="ECO:0007669"/>
    <property type="project" value="TreeGrafter"/>
</dbReference>
<gene>
    <name evidence="1" type="ORF">LC603019_00309</name>
</gene>
<dbReference type="Gene3D" id="3.90.226.10">
    <property type="entry name" value="2-enoyl-CoA Hydratase, Chain A, domain 1"/>
    <property type="match status" value="1"/>
</dbReference>
<accession>A0A5E3ZVY2</accession>
<dbReference type="InterPro" id="IPR029045">
    <property type="entry name" value="ClpP/crotonase-like_dom_sf"/>
</dbReference>
<dbReference type="AlphaFoldDB" id="A0A5E3ZVY2"/>
<dbReference type="Proteomes" id="UP000324288">
    <property type="component" value="Chromosome"/>
</dbReference>
<proteinExistence type="predicted"/>
<reference evidence="1 2" key="1">
    <citation type="submission" date="2019-04" db="EMBL/GenBank/DDBJ databases">
        <authorList>
            <person name="Seth-Smith MB H."/>
            <person name="Seth-Smith H."/>
        </authorList>
    </citation>
    <scope>NUCLEOTIDE SEQUENCE [LARGE SCALE GENOMIC DNA]</scope>
    <source>
        <strain evidence="1">USB-603019</strain>
    </source>
</reference>
<sequence>MRTGTTHEAVTVPECKTSEKAAPARPSMLLYLDLQLYRDILLLRFRESPWNAFTLRQWEELDAVLAALQDDNSEGRGEILPCSRSSLRGVVLVGSKTMFSVGDDSSQWTVASDAHKRAWETAAKTCCARLAALVKELPVAAALSGYTCGRAWELAQQCSYRVMGDNARLYPSPEQGFIDPSDALAAGMVERLAAPDLVLHEAQEWLFDDLHDSGHDDGR</sequence>
<organism evidence="1 2">
    <name type="scientific">Lawsonella clevelandensis</name>
    <dbReference type="NCBI Taxonomy" id="1528099"/>
    <lineage>
        <taxon>Bacteria</taxon>
        <taxon>Bacillati</taxon>
        <taxon>Actinomycetota</taxon>
        <taxon>Actinomycetes</taxon>
        <taxon>Mycobacteriales</taxon>
        <taxon>Lawsonellaceae</taxon>
        <taxon>Lawsonella</taxon>
    </lineage>
</organism>